<feature type="domain" description="O-antigen ligase-related" evidence="6">
    <location>
        <begin position="226"/>
        <end position="403"/>
    </location>
</feature>
<evidence type="ECO:0000313" key="7">
    <source>
        <dbReference type="EMBL" id="MDG0866453.1"/>
    </source>
</evidence>
<feature type="transmembrane region" description="Helical" evidence="5">
    <location>
        <begin position="218"/>
        <end position="237"/>
    </location>
</feature>
<dbReference type="PANTHER" id="PTHR37422:SF13">
    <property type="entry name" value="LIPOPOLYSACCHARIDE BIOSYNTHESIS PROTEIN PA4999-RELATED"/>
    <property type="match status" value="1"/>
</dbReference>
<name>A0AAJ5ZCP0_9CHLR</name>
<evidence type="ECO:0000313" key="8">
    <source>
        <dbReference type="EMBL" id="WFG38833.1"/>
    </source>
</evidence>
<sequence>MSKVQLVILMMAAVLVPLVVLPESNFVDITSTPKTTLLRMLGTLQGGIIVSRLALAFTATENNRFAEALRSIRANRPVLAILGSIAAVTAVSTISTILSIIPHSSWWGRSPAGFEAGEFTFLMYVILSLSAFISLRELHDKSLLWKTLAVTGVLAALVGLFQFLGWSPLDISSTHKSKLTGTNGNPIFFGSMLILLAPITLGMLIVQYQKSSKESQNWWIAGIAATSFVLAVSLIATASRGPWVGAATAGLSAVILLASTGHLRKSALPISIISVFALIGALTVTFIDPTPPEPVVASDSTDSEENSPVSSALGDIGRTSTLGIRLSYWKMATETSTDRAPVPHTNDAPKVVRLLFGYGTDMFRYAGTYFSDSKTFTRRLTAAHNDPINRLFEQGFLGFLAWISLWVSIACASVLSIRRSLATNSEQTPWIPILIASALAGRFTEQLFGSPTPGDTLVFWLLVGGLASLLMSTPSPRAIPAKTSLLVQYSTYSAVAVIVIASVVLAWDRGASYLIANQMASFQYRTTVVEADEAIKRLEQAASLAPDVARYWHDLAEIEHGRAAATQNSQIREAALSRAYEYDLKAYSANPMEVNTIYKLAFSAWESGNAGRPKLRQKAVDLYVYLTEIFPSDSLAKERLQILTEFMSQ</sequence>
<evidence type="ECO:0000256" key="1">
    <source>
        <dbReference type="ARBA" id="ARBA00004141"/>
    </source>
</evidence>
<feature type="transmembrane region" description="Helical" evidence="5">
    <location>
        <begin position="78"/>
        <end position="101"/>
    </location>
</feature>
<dbReference type="PANTHER" id="PTHR37422">
    <property type="entry name" value="TEICHURONIC ACID BIOSYNTHESIS PROTEIN TUAE"/>
    <property type="match status" value="1"/>
</dbReference>
<dbReference type="EMBL" id="CP046147">
    <property type="protein sequence ID" value="WFG38833.1"/>
    <property type="molecule type" value="Genomic_DNA"/>
</dbReference>
<evidence type="ECO:0000256" key="2">
    <source>
        <dbReference type="ARBA" id="ARBA00022692"/>
    </source>
</evidence>
<organism evidence="8 9">
    <name type="scientific">Candidatus Lucifugimonas marina</name>
    <dbReference type="NCBI Taxonomy" id="3038979"/>
    <lineage>
        <taxon>Bacteria</taxon>
        <taxon>Bacillati</taxon>
        <taxon>Chloroflexota</taxon>
        <taxon>Dehalococcoidia</taxon>
        <taxon>SAR202 cluster</taxon>
        <taxon>Candidatus Lucifugimonadales</taxon>
        <taxon>Candidatus Lucifugimonadaceae</taxon>
        <taxon>Candidatus Lucifugimonas</taxon>
    </lineage>
</organism>
<feature type="transmembrane region" description="Helical" evidence="5">
    <location>
        <begin position="243"/>
        <end position="260"/>
    </location>
</feature>
<evidence type="ECO:0000256" key="3">
    <source>
        <dbReference type="ARBA" id="ARBA00022989"/>
    </source>
</evidence>
<evidence type="ECO:0000313" key="10">
    <source>
        <dbReference type="Proteomes" id="UP001321249"/>
    </source>
</evidence>
<reference evidence="9" key="3">
    <citation type="submission" date="2023-06" db="EMBL/GenBank/DDBJ databases">
        <title>Pangenomics reveal diversification of enzyme families and niche specialization in globally abundant SAR202 bacteria.</title>
        <authorList>
            <person name="Saw J.H.W."/>
        </authorList>
    </citation>
    <scope>NUCLEOTIDE SEQUENCE [LARGE SCALE GENOMIC DNA]</scope>
    <source>
        <strain evidence="9">JH1073</strain>
    </source>
</reference>
<evidence type="ECO:0000256" key="5">
    <source>
        <dbReference type="SAM" id="Phobius"/>
    </source>
</evidence>
<dbReference type="GO" id="GO:0016020">
    <property type="term" value="C:membrane"/>
    <property type="evidence" value="ECO:0007669"/>
    <property type="project" value="UniProtKB-SubCell"/>
</dbReference>
<gene>
    <name evidence="7" type="ORF">GKO46_05120</name>
    <name evidence="8" type="ORF">GKO48_04140</name>
</gene>
<feature type="transmembrane region" description="Helical" evidence="5">
    <location>
        <begin position="116"/>
        <end position="135"/>
    </location>
</feature>
<evidence type="ECO:0000256" key="4">
    <source>
        <dbReference type="ARBA" id="ARBA00023136"/>
    </source>
</evidence>
<reference evidence="9 10" key="1">
    <citation type="submission" date="2019-11" db="EMBL/GenBank/DDBJ databases">
        <authorList>
            <person name="Cho J.-C."/>
        </authorList>
    </citation>
    <scope>NUCLEOTIDE SEQUENCE [LARGE SCALE GENOMIC DNA]</scope>
    <source>
        <strain evidence="8 9">JH1073</strain>
        <strain evidence="7 10">JH702</strain>
    </source>
</reference>
<feature type="transmembrane region" description="Helical" evidence="5">
    <location>
        <begin position="396"/>
        <end position="417"/>
    </location>
</feature>
<feature type="transmembrane region" description="Helical" evidence="5">
    <location>
        <begin position="457"/>
        <end position="474"/>
    </location>
</feature>
<dbReference type="EMBL" id="WMBE01000001">
    <property type="protein sequence ID" value="MDG0866453.1"/>
    <property type="molecule type" value="Genomic_DNA"/>
</dbReference>
<reference evidence="8" key="2">
    <citation type="journal article" date="2023" name="Nat. Commun.">
        <title>Cultivation of marine bacteria of the SAR202 clade.</title>
        <authorList>
            <person name="Lim Y."/>
            <person name="Seo J.H."/>
            <person name="Giovannoni S.J."/>
            <person name="Kang I."/>
            <person name="Cho J.C."/>
        </authorList>
    </citation>
    <scope>NUCLEOTIDE SEQUENCE</scope>
    <source>
        <strain evidence="8">JH1073</strain>
    </source>
</reference>
<feature type="transmembrane region" description="Helical" evidence="5">
    <location>
        <begin position="147"/>
        <end position="167"/>
    </location>
</feature>
<dbReference type="InterPro" id="IPR007016">
    <property type="entry name" value="O-antigen_ligase-rel_domated"/>
</dbReference>
<keyword evidence="3 5" id="KW-1133">Transmembrane helix</keyword>
<keyword evidence="9" id="KW-1185">Reference proteome</keyword>
<dbReference type="RefSeq" id="WP_342822116.1">
    <property type="nucleotide sequence ID" value="NZ_CP046146.1"/>
</dbReference>
<comment type="subcellular location">
    <subcellularLocation>
        <location evidence="1">Membrane</location>
        <topology evidence="1">Multi-pass membrane protein</topology>
    </subcellularLocation>
</comment>
<proteinExistence type="predicted"/>
<dbReference type="InterPro" id="IPR051533">
    <property type="entry name" value="WaaL-like"/>
</dbReference>
<feature type="transmembrane region" description="Helical" evidence="5">
    <location>
        <begin position="38"/>
        <end position="57"/>
    </location>
</feature>
<evidence type="ECO:0000259" key="6">
    <source>
        <dbReference type="Pfam" id="PF04932"/>
    </source>
</evidence>
<dbReference type="Pfam" id="PF04932">
    <property type="entry name" value="Wzy_C"/>
    <property type="match status" value="1"/>
</dbReference>
<dbReference type="Proteomes" id="UP001219901">
    <property type="component" value="Chromosome"/>
</dbReference>
<feature type="transmembrane region" description="Helical" evidence="5">
    <location>
        <begin position="267"/>
        <end position="287"/>
    </location>
</feature>
<feature type="transmembrane region" description="Helical" evidence="5">
    <location>
        <begin position="486"/>
        <end position="507"/>
    </location>
</feature>
<evidence type="ECO:0000313" key="9">
    <source>
        <dbReference type="Proteomes" id="UP001219901"/>
    </source>
</evidence>
<keyword evidence="2 5" id="KW-0812">Transmembrane</keyword>
<protein>
    <recommendedName>
        <fullName evidence="6">O-antigen ligase-related domain-containing protein</fullName>
    </recommendedName>
</protein>
<keyword evidence="4 5" id="KW-0472">Membrane</keyword>
<feature type="transmembrane region" description="Helical" evidence="5">
    <location>
        <begin position="187"/>
        <end position="206"/>
    </location>
</feature>
<dbReference type="Proteomes" id="UP001321249">
    <property type="component" value="Unassembled WGS sequence"/>
</dbReference>
<dbReference type="AlphaFoldDB" id="A0AAJ5ZCP0"/>
<accession>A0AAJ5ZCP0</accession>